<organism evidence="3 4">
    <name type="scientific">Sanguibacter inulinus</name>
    <dbReference type="NCBI Taxonomy" id="60922"/>
    <lineage>
        <taxon>Bacteria</taxon>
        <taxon>Bacillati</taxon>
        <taxon>Actinomycetota</taxon>
        <taxon>Actinomycetes</taxon>
        <taxon>Micrococcales</taxon>
        <taxon>Sanguibacteraceae</taxon>
        <taxon>Sanguibacter</taxon>
    </lineage>
</organism>
<dbReference type="InterPro" id="IPR011008">
    <property type="entry name" value="Dimeric_a/b-barrel"/>
</dbReference>
<comment type="caution">
    <text evidence="3">The sequence shown here is derived from an EMBL/GenBank/DDBJ whole genome shotgun (WGS) entry which is preliminary data.</text>
</comment>
<name>A0A853EVB3_9MICO</name>
<dbReference type="SUPFAM" id="SSF54909">
    <property type="entry name" value="Dimeric alpha+beta barrel"/>
    <property type="match status" value="1"/>
</dbReference>
<gene>
    <name evidence="3" type="ORF">HZZ10_04805</name>
</gene>
<dbReference type="Gene3D" id="3.30.70.1060">
    <property type="entry name" value="Dimeric alpha+beta barrel"/>
    <property type="match status" value="1"/>
</dbReference>
<proteinExistence type="inferred from homology"/>
<dbReference type="AlphaFoldDB" id="A0A853EVB3"/>
<evidence type="ECO:0000259" key="2">
    <source>
        <dbReference type="Pfam" id="PF03795"/>
    </source>
</evidence>
<dbReference type="EMBL" id="JACBYE010000007">
    <property type="protein sequence ID" value="NYS92848.1"/>
    <property type="molecule type" value="Genomic_DNA"/>
</dbReference>
<comment type="similarity">
    <text evidence="1">Belongs to the YciI family.</text>
</comment>
<evidence type="ECO:0000256" key="1">
    <source>
        <dbReference type="ARBA" id="ARBA00007689"/>
    </source>
</evidence>
<evidence type="ECO:0000313" key="4">
    <source>
        <dbReference type="Proteomes" id="UP000561011"/>
    </source>
</evidence>
<dbReference type="PANTHER" id="PTHR35174">
    <property type="entry name" value="BLL7171 PROTEIN-RELATED"/>
    <property type="match status" value="1"/>
</dbReference>
<keyword evidence="4" id="KW-1185">Reference proteome</keyword>
<dbReference type="InterPro" id="IPR005545">
    <property type="entry name" value="YCII"/>
</dbReference>
<dbReference type="Proteomes" id="UP000561011">
    <property type="component" value="Unassembled WGS sequence"/>
</dbReference>
<accession>A0A853EVB3</accession>
<dbReference type="PANTHER" id="PTHR35174:SF3">
    <property type="entry name" value="BLL7171 PROTEIN"/>
    <property type="match status" value="1"/>
</dbReference>
<reference evidence="3 4" key="1">
    <citation type="submission" date="2020-07" db="EMBL/GenBank/DDBJ databases">
        <title>MOT database genomes.</title>
        <authorList>
            <person name="Joseph S."/>
            <person name="Aduse-Opoku J."/>
            <person name="Hashim A."/>
            <person name="Wade W."/>
            <person name="Curtis M."/>
        </authorList>
    </citation>
    <scope>NUCLEOTIDE SEQUENCE [LARGE SCALE GENOMIC DNA]</scope>
    <source>
        <strain evidence="3 4">DSM 100099</strain>
    </source>
</reference>
<sequence>MRYLLLICDDPTGEPYDAAHDDAGAWVGHLQATGSYVLGDRVRPEDDAVSVRVRGGQSTTTAGPVTRGSERLAGFDVIDAADLDSAVAAAAAHPMARFGAVEVRPVWPMG</sequence>
<feature type="domain" description="YCII-related" evidence="2">
    <location>
        <begin position="1"/>
        <end position="109"/>
    </location>
</feature>
<dbReference type="Pfam" id="PF03795">
    <property type="entry name" value="YCII"/>
    <property type="match status" value="1"/>
</dbReference>
<evidence type="ECO:0000313" key="3">
    <source>
        <dbReference type="EMBL" id="NYS92848.1"/>
    </source>
</evidence>
<protein>
    <recommendedName>
        <fullName evidence="2">YCII-related domain-containing protein</fullName>
    </recommendedName>
</protein>
<dbReference type="RefSeq" id="WP_179912632.1">
    <property type="nucleotide sequence ID" value="NZ_JACBYE010000007.1"/>
</dbReference>